<name>A0ABN2LE27_9ACTN</name>
<keyword evidence="8" id="KW-1207">Sterol metabolism</keyword>
<dbReference type="PANTHER" id="PTHR47470:SF1">
    <property type="entry name" value="FAD-DEPENDENT OXIDOREDUCTASE 2 FAD BINDING DOMAIN-CONTAINING PROTEIN"/>
    <property type="match status" value="1"/>
</dbReference>
<evidence type="ECO:0000256" key="8">
    <source>
        <dbReference type="ARBA" id="ARBA00023166"/>
    </source>
</evidence>
<keyword evidence="10" id="KW-0413">Isomerase</keyword>
<dbReference type="InterPro" id="IPR036188">
    <property type="entry name" value="FAD/NAD-bd_sf"/>
</dbReference>
<evidence type="ECO:0000256" key="7">
    <source>
        <dbReference type="ARBA" id="ARBA00023098"/>
    </source>
</evidence>
<evidence type="ECO:0000256" key="2">
    <source>
        <dbReference type="ARBA" id="ARBA00010790"/>
    </source>
</evidence>
<comment type="pathway">
    <text evidence="12">Steroid metabolism; cholesterol degradation.</text>
</comment>
<sequence length="566" mass="59919">MYDVVIIGSGFGGSVAALRLAEKGYRVAVVEAGRRFADHELPRTSWRLRRFLWAPALGCRGIQRMDFIRGRRGAGGVLVLSGAGVGGGSLVYANTLYEPPAEVFADPQWASITDWATELAPHYDQASRMLGVTRYPRMTPADDALLSVARRLGVSSSFQLTPVGVHLGSPGVTVPDPYFGGVGPSRAGCQHCGSCMTGCRHNAKNTLVKNYLYLAERAGVEIIADTSATAVVPLGSGEYAVTTVRSGSLLRRRRRELRATQVIFAAGTLGTQRLLHRMRATGALPSLSDRVGALTRTNSEAVLGASVPTRAARKRGLDFTEGVAITSSIHPDADTHIESVRYGRGSNAMALLQTVLTDGGPRRARRWLATLLRHPVTAARTLSVRGWSQRTVVALVMQTLDNSLTLVQRRNLVGRLKLRATPGHGAPSPDWIPAGNRAARLLAEEIDGVPGGSVTEILSMPVTAHILGGAAIGASPASGVVDGYHRVFGHPGLHVVDGAAVPANLGVNPSLTIAALAERAMSFWPNVGEADPRPPLGEAYRPVAPVAPRSEAVPAGAPAALRRPRD</sequence>
<evidence type="ECO:0000256" key="3">
    <source>
        <dbReference type="ARBA" id="ARBA00022548"/>
    </source>
</evidence>
<organism evidence="18 19">
    <name type="scientific">Luedemannella flava</name>
    <dbReference type="NCBI Taxonomy" id="349316"/>
    <lineage>
        <taxon>Bacteria</taxon>
        <taxon>Bacillati</taxon>
        <taxon>Actinomycetota</taxon>
        <taxon>Actinomycetes</taxon>
        <taxon>Micromonosporales</taxon>
        <taxon>Micromonosporaceae</taxon>
        <taxon>Luedemannella</taxon>
    </lineage>
</organism>
<dbReference type="Proteomes" id="UP001500218">
    <property type="component" value="Unassembled WGS sequence"/>
</dbReference>
<protein>
    <recommendedName>
        <fullName evidence="14">Cholesterol oxidase</fullName>
        <ecNumber evidence="13">1.1.3.6</ecNumber>
        <ecNumber evidence="11">5.3.3.1</ecNumber>
    </recommendedName>
    <alternativeName>
        <fullName evidence="15">Cholesterol isomerase</fullName>
    </alternativeName>
</protein>
<evidence type="ECO:0000256" key="15">
    <source>
        <dbReference type="ARBA" id="ARBA00049778"/>
    </source>
</evidence>
<keyword evidence="5" id="KW-0274">FAD</keyword>
<dbReference type="InterPro" id="IPR052542">
    <property type="entry name" value="Cholesterol_Oxidase"/>
</dbReference>
<evidence type="ECO:0000256" key="11">
    <source>
        <dbReference type="ARBA" id="ARBA00038856"/>
    </source>
</evidence>
<keyword evidence="3" id="KW-0153">Cholesterol metabolism</keyword>
<dbReference type="InterPro" id="IPR000172">
    <property type="entry name" value="GMC_OxRdtase_N"/>
</dbReference>
<dbReference type="EC" id="1.1.3.6" evidence="13"/>
<gene>
    <name evidence="18" type="ORF">GCM10009682_04140</name>
</gene>
<keyword evidence="6" id="KW-0560">Oxidoreductase</keyword>
<dbReference type="SUPFAM" id="SSF51905">
    <property type="entry name" value="FAD/NAD(P)-binding domain"/>
    <property type="match status" value="1"/>
</dbReference>
<evidence type="ECO:0000259" key="17">
    <source>
        <dbReference type="PROSITE" id="PS50206"/>
    </source>
</evidence>
<evidence type="ECO:0000256" key="4">
    <source>
        <dbReference type="ARBA" id="ARBA00022630"/>
    </source>
</evidence>
<evidence type="ECO:0000256" key="9">
    <source>
        <dbReference type="ARBA" id="ARBA00023221"/>
    </source>
</evidence>
<feature type="domain" description="Rhodanese" evidence="17">
    <location>
        <begin position="4"/>
        <end position="45"/>
    </location>
</feature>
<dbReference type="InterPro" id="IPR007867">
    <property type="entry name" value="GMC_OxRtase_C"/>
</dbReference>
<evidence type="ECO:0000313" key="18">
    <source>
        <dbReference type="EMBL" id="GAA1785286.1"/>
    </source>
</evidence>
<keyword evidence="7" id="KW-0443">Lipid metabolism</keyword>
<dbReference type="InterPro" id="IPR001763">
    <property type="entry name" value="Rhodanese-like_dom"/>
</dbReference>
<dbReference type="EMBL" id="BAAALT010000008">
    <property type="protein sequence ID" value="GAA1785286.1"/>
    <property type="molecule type" value="Genomic_DNA"/>
</dbReference>
<dbReference type="PANTHER" id="PTHR47470">
    <property type="entry name" value="CHOLESTEROL OXIDASE"/>
    <property type="match status" value="1"/>
</dbReference>
<evidence type="ECO:0000256" key="14">
    <source>
        <dbReference type="ARBA" id="ARBA00049744"/>
    </source>
</evidence>
<evidence type="ECO:0000256" key="13">
    <source>
        <dbReference type="ARBA" id="ARBA00049723"/>
    </source>
</evidence>
<dbReference type="InterPro" id="IPR003953">
    <property type="entry name" value="FAD-dep_OxRdtase_2_FAD-bd"/>
</dbReference>
<dbReference type="PROSITE" id="PS50206">
    <property type="entry name" value="RHODANESE_3"/>
    <property type="match status" value="1"/>
</dbReference>
<dbReference type="Gene3D" id="3.50.50.60">
    <property type="entry name" value="FAD/NAD(P)-binding domain"/>
    <property type="match status" value="3"/>
</dbReference>
<feature type="compositionally biased region" description="Low complexity" evidence="16">
    <location>
        <begin position="552"/>
        <end position="566"/>
    </location>
</feature>
<evidence type="ECO:0000256" key="16">
    <source>
        <dbReference type="SAM" id="MobiDB-lite"/>
    </source>
</evidence>
<accession>A0ABN2LE27</accession>
<dbReference type="Pfam" id="PF00890">
    <property type="entry name" value="FAD_binding_2"/>
    <property type="match status" value="1"/>
</dbReference>
<keyword evidence="4" id="KW-0285">Flavoprotein</keyword>
<keyword evidence="19" id="KW-1185">Reference proteome</keyword>
<evidence type="ECO:0000313" key="19">
    <source>
        <dbReference type="Proteomes" id="UP001500218"/>
    </source>
</evidence>
<dbReference type="Pfam" id="PF00732">
    <property type="entry name" value="GMC_oxred_N"/>
    <property type="match status" value="1"/>
</dbReference>
<feature type="region of interest" description="Disordered" evidence="16">
    <location>
        <begin position="531"/>
        <end position="566"/>
    </location>
</feature>
<dbReference type="RefSeq" id="WP_344125574.1">
    <property type="nucleotide sequence ID" value="NZ_BAAALT010000008.1"/>
</dbReference>
<dbReference type="EC" id="5.3.3.1" evidence="11"/>
<comment type="similarity">
    <text evidence="2">Belongs to the GMC oxidoreductase family.</text>
</comment>
<evidence type="ECO:0000256" key="1">
    <source>
        <dbReference type="ARBA" id="ARBA00001974"/>
    </source>
</evidence>
<evidence type="ECO:0000256" key="12">
    <source>
        <dbReference type="ARBA" id="ARBA00049645"/>
    </source>
</evidence>
<comment type="cofactor">
    <cofactor evidence="1">
        <name>FAD</name>
        <dbReference type="ChEBI" id="CHEBI:57692"/>
    </cofactor>
</comment>
<reference evidence="18 19" key="1">
    <citation type="journal article" date="2019" name="Int. J. Syst. Evol. Microbiol.">
        <title>The Global Catalogue of Microorganisms (GCM) 10K type strain sequencing project: providing services to taxonomists for standard genome sequencing and annotation.</title>
        <authorList>
            <consortium name="The Broad Institute Genomics Platform"/>
            <consortium name="The Broad Institute Genome Sequencing Center for Infectious Disease"/>
            <person name="Wu L."/>
            <person name="Ma J."/>
        </authorList>
    </citation>
    <scope>NUCLEOTIDE SEQUENCE [LARGE SCALE GENOMIC DNA]</scope>
    <source>
        <strain evidence="18 19">JCM 13250</strain>
    </source>
</reference>
<evidence type="ECO:0000256" key="5">
    <source>
        <dbReference type="ARBA" id="ARBA00022827"/>
    </source>
</evidence>
<comment type="caution">
    <text evidence="18">The sequence shown here is derived from an EMBL/GenBank/DDBJ whole genome shotgun (WGS) entry which is preliminary data.</text>
</comment>
<proteinExistence type="inferred from homology"/>
<evidence type="ECO:0000256" key="10">
    <source>
        <dbReference type="ARBA" id="ARBA00023235"/>
    </source>
</evidence>
<keyword evidence="9" id="KW-0753">Steroid metabolism</keyword>
<evidence type="ECO:0000256" key="6">
    <source>
        <dbReference type="ARBA" id="ARBA00023002"/>
    </source>
</evidence>
<dbReference type="Pfam" id="PF05199">
    <property type="entry name" value="GMC_oxred_C"/>
    <property type="match status" value="1"/>
</dbReference>